<reference evidence="2" key="1">
    <citation type="journal article" date="2012" name="Nat. Biotechnol.">
        <title>Reference genome sequence of the model plant Setaria.</title>
        <authorList>
            <person name="Bennetzen J.L."/>
            <person name="Schmutz J."/>
            <person name="Wang H."/>
            <person name="Percifield R."/>
            <person name="Hawkins J."/>
            <person name="Pontaroli A.C."/>
            <person name="Estep M."/>
            <person name="Feng L."/>
            <person name="Vaughn J.N."/>
            <person name="Grimwood J."/>
            <person name="Jenkins J."/>
            <person name="Barry K."/>
            <person name="Lindquist E."/>
            <person name="Hellsten U."/>
            <person name="Deshpande S."/>
            <person name="Wang X."/>
            <person name="Wu X."/>
            <person name="Mitros T."/>
            <person name="Triplett J."/>
            <person name="Yang X."/>
            <person name="Ye C.Y."/>
            <person name="Mauro-Herrera M."/>
            <person name="Wang L."/>
            <person name="Li P."/>
            <person name="Sharma M."/>
            <person name="Sharma R."/>
            <person name="Ronald P.C."/>
            <person name="Panaud O."/>
            <person name="Kellogg E.A."/>
            <person name="Brutnell T.P."/>
            <person name="Doust A.N."/>
            <person name="Tuskan G.A."/>
            <person name="Rokhsar D."/>
            <person name="Devos K.M."/>
        </authorList>
    </citation>
    <scope>NUCLEOTIDE SEQUENCE [LARGE SCALE GENOMIC DNA]</scope>
    <source>
        <strain evidence="2">cv. Yugu1</strain>
    </source>
</reference>
<dbReference type="InParanoid" id="K4ANM2"/>
<evidence type="ECO:0000313" key="2">
    <source>
        <dbReference type="Proteomes" id="UP000004995"/>
    </source>
</evidence>
<sequence length="33" mass="3900">MHRETFLFHCFLGSKLHTSLCRGQSETYKISLQ</sequence>
<dbReference type="EnsemblPlants" id="KQK91821">
    <property type="protein sequence ID" value="KQK91821"/>
    <property type="gene ID" value="SETIT_040519mg"/>
</dbReference>
<dbReference type="Gramene" id="KQK91821">
    <property type="protein sequence ID" value="KQK91821"/>
    <property type="gene ID" value="SETIT_040519mg"/>
</dbReference>
<dbReference type="AlphaFoldDB" id="K4ANM2"/>
<dbReference type="HOGENOM" id="CLU_3385685_0_0_1"/>
<dbReference type="Proteomes" id="UP000004995">
    <property type="component" value="Unassembled WGS sequence"/>
</dbReference>
<accession>K4ANM2</accession>
<proteinExistence type="predicted"/>
<reference evidence="1" key="2">
    <citation type="submission" date="2018-08" db="UniProtKB">
        <authorList>
            <consortium name="EnsemblPlants"/>
        </authorList>
    </citation>
    <scope>IDENTIFICATION</scope>
    <source>
        <strain evidence="1">Yugu1</strain>
    </source>
</reference>
<dbReference type="EMBL" id="AGNK02006068">
    <property type="status" value="NOT_ANNOTATED_CDS"/>
    <property type="molecule type" value="Genomic_DNA"/>
</dbReference>
<protein>
    <submittedName>
        <fullName evidence="1">Uncharacterized protein</fullName>
    </submittedName>
</protein>
<keyword evidence="2" id="KW-1185">Reference proteome</keyword>
<evidence type="ECO:0000313" key="1">
    <source>
        <dbReference type="EnsemblPlants" id="KQK91821"/>
    </source>
</evidence>
<organism evidence="1 2">
    <name type="scientific">Setaria italica</name>
    <name type="common">Foxtail millet</name>
    <name type="synonym">Panicum italicum</name>
    <dbReference type="NCBI Taxonomy" id="4555"/>
    <lineage>
        <taxon>Eukaryota</taxon>
        <taxon>Viridiplantae</taxon>
        <taxon>Streptophyta</taxon>
        <taxon>Embryophyta</taxon>
        <taxon>Tracheophyta</taxon>
        <taxon>Spermatophyta</taxon>
        <taxon>Magnoliopsida</taxon>
        <taxon>Liliopsida</taxon>
        <taxon>Poales</taxon>
        <taxon>Poaceae</taxon>
        <taxon>PACMAD clade</taxon>
        <taxon>Panicoideae</taxon>
        <taxon>Panicodae</taxon>
        <taxon>Paniceae</taxon>
        <taxon>Cenchrinae</taxon>
        <taxon>Setaria</taxon>
    </lineage>
</organism>
<name>K4ANM2_SETIT</name>